<keyword evidence="3 8" id="KW-0489">Methyltransferase</keyword>
<dbReference type="PROSITE" id="PS00374">
    <property type="entry name" value="MGMT"/>
    <property type="match status" value="1"/>
</dbReference>
<evidence type="ECO:0000256" key="5">
    <source>
        <dbReference type="ARBA" id="ARBA00022763"/>
    </source>
</evidence>
<accession>A0ABU1V8J5</accession>
<keyword evidence="12" id="KW-1185">Reference proteome</keyword>
<evidence type="ECO:0000313" key="12">
    <source>
        <dbReference type="Proteomes" id="UP001265550"/>
    </source>
</evidence>
<comment type="similarity">
    <text evidence="8">Belongs to the MGMT family.</text>
</comment>
<dbReference type="InterPro" id="IPR036631">
    <property type="entry name" value="MGMT_N_sf"/>
</dbReference>
<dbReference type="Pfam" id="PF02870">
    <property type="entry name" value="Methyltransf_1N"/>
    <property type="match status" value="1"/>
</dbReference>
<feature type="domain" description="Methylguanine DNA methyltransferase ribonuclease-like" evidence="10">
    <location>
        <begin position="13"/>
        <end position="78"/>
    </location>
</feature>
<protein>
    <recommendedName>
        <fullName evidence="8">Methylated-DNA--protein-cysteine methyltransferase</fullName>
        <ecNumber evidence="8">2.1.1.63</ecNumber>
    </recommendedName>
    <alternativeName>
        <fullName evidence="8">6-O-methylguanine-DNA methyltransferase</fullName>
        <shortName evidence="8">MGMT</shortName>
    </alternativeName>
    <alternativeName>
        <fullName evidence="8">O-6-methylguanine-DNA-alkyltransferase</fullName>
    </alternativeName>
</protein>
<dbReference type="Pfam" id="PF01035">
    <property type="entry name" value="DNA_binding_1"/>
    <property type="match status" value="1"/>
</dbReference>
<comment type="catalytic activity">
    <reaction evidence="7 8">
        <text>a 6-O-methyl-2'-deoxyguanosine in DNA + L-cysteinyl-[protein] = S-methyl-L-cysteinyl-[protein] + a 2'-deoxyguanosine in DNA</text>
        <dbReference type="Rhea" id="RHEA:24000"/>
        <dbReference type="Rhea" id="RHEA-COMP:10131"/>
        <dbReference type="Rhea" id="RHEA-COMP:10132"/>
        <dbReference type="Rhea" id="RHEA-COMP:11367"/>
        <dbReference type="Rhea" id="RHEA-COMP:11368"/>
        <dbReference type="ChEBI" id="CHEBI:29950"/>
        <dbReference type="ChEBI" id="CHEBI:82612"/>
        <dbReference type="ChEBI" id="CHEBI:85445"/>
        <dbReference type="ChEBI" id="CHEBI:85448"/>
        <dbReference type="EC" id="2.1.1.63"/>
    </reaction>
</comment>
<dbReference type="InterPro" id="IPR036388">
    <property type="entry name" value="WH-like_DNA-bd_sf"/>
</dbReference>
<comment type="function">
    <text evidence="8">Involved in the cellular defense against the biological effects of O6-methylguanine (O6-MeG) and O4-methylthymine (O4-MeT) in DNA. Repairs the methylated nucleobase in DNA by stoichiometrically transferring the methyl group to a cysteine residue in the enzyme. This is a suicide reaction: the enzyme is irreversibly inactivated.</text>
</comment>
<evidence type="ECO:0000256" key="7">
    <source>
        <dbReference type="ARBA" id="ARBA00049348"/>
    </source>
</evidence>
<name>A0ABU1V8J5_9BURK</name>
<evidence type="ECO:0000313" key="11">
    <source>
        <dbReference type="EMBL" id="MDR7093777.1"/>
    </source>
</evidence>
<dbReference type="HAMAP" id="MF_00772">
    <property type="entry name" value="OGT"/>
    <property type="match status" value="1"/>
</dbReference>
<proteinExistence type="inferred from homology"/>
<dbReference type="EMBL" id="JAVDWE010000003">
    <property type="protein sequence ID" value="MDR7093777.1"/>
    <property type="molecule type" value="Genomic_DNA"/>
</dbReference>
<comment type="subcellular location">
    <subcellularLocation>
        <location evidence="8">Cytoplasm</location>
    </subcellularLocation>
</comment>
<keyword evidence="4 8" id="KW-0808">Transferase</keyword>
<dbReference type="GO" id="GO:0003908">
    <property type="term" value="F:methylated-DNA-[protein]-cysteine S-methyltransferase activity"/>
    <property type="evidence" value="ECO:0007669"/>
    <property type="project" value="UniProtKB-EC"/>
</dbReference>
<comment type="miscellaneous">
    <text evidence="8">This enzyme catalyzes only one turnover and therefore is not strictly catalytic. According to one definition, an enzyme is a biocatalyst that acts repeatedly and over many reaction cycles.</text>
</comment>
<dbReference type="InterPro" id="IPR001497">
    <property type="entry name" value="MethylDNA_cys_MeTrfase_AS"/>
</dbReference>
<evidence type="ECO:0000256" key="2">
    <source>
        <dbReference type="ARBA" id="ARBA00022490"/>
    </source>
</evidence>
<dbReference type="InterPro" id="IPR023546">
    <property type="entry name" value="MGMT"/>
</dbReference>
<feature type="active site" description="Nucleophile; methyl group acceptor" evidence="8">
    <location>
        <position position="134"/>
    </location>
</feature>
<dbReference type="PANTHER" id="PTHR10815">
    <property type="entry name" value="METHYLATED-DNA--PROTEIN-CYSTEINE METHYLTRANSFERASE"/>
    <property type="match status" value="1"/>
</dbReference>
<dbReference type="CDD" id="cd06445">
    <property type="entry name" value="ATase"/>
    <property type="match status" value="1"/>
</dbReference>
<evidence type="ECO:0000256" key="8">
    <source>
        <dbReference type="HAMAP-Rule" id="MF_00772"/>
    </source>
</evidence>
<comment type="caution">
    <text evidence="11">The sequence shown here is derived from an EMBL/GenBank/DDBJ whole genome shotgun (WGS) entry which is preliminary data.</text>
</comment>
<dbReference type="RefSeq" id="WP_204732354.1">
    <property type="nucleotide sequence ID" value="NZ_JAVDWE010000003.1"/>
</dbReference>
<gene>
    <name evidence="11" type="ORF">J2X09_001509</name>
</gene>
<sequence>MKHDPLTVFTSWQGPMGAMTLAATPRGLSGVWFDGQRHGADTRHWRRDPDHPVLRQAIEQLAAYFAGQRQRFELPLDLRMGTPFQQQVWHALLGIAPGATTSYGSLSASIGKPAAVRALGAAVGRNPLSIVVPCHRVLGTDGSLTGYAGGLERKTALLSLEGAAPPRA</sequence>
<dbReference type="Proteomes" id="UP001265550">
    <property type="component" value="Unassembled WGS sequence"/>
</dbReference>
<dbReference type="Gene3D" id="3.30.160.70">
    <property type="entry name" value="Methylated DNA-protein cysteine methyltransferase domain"/>
    <property type="match status" value="1"/>
</dbReference>
<dbReference type="InterPro" id="IPR014048">
    <property type="entry name" value="MethylDNA_cys_MeTrfase_DNA-bd"/>
</dbReference>
<evidence type="ECO:0000256" key="3">
    <source>
        <dbReference type="ARBA" id="ARBA00022603"/>
    </source>
</evidence>
<dbReference type="SUPFAM" id="SSF53155">
    <property type="entry name" value="Methylated DNA-protein cysteine methyltransferase domain"/>
    <property type="match status" value="1"/>
</dbReference>
<dbReference type="SUPFAM" id="SSF46767">
    <property type="entry name" value="Methylated DNA-protein cysteine methyltransferase, C-terminal domain"/>
    <property type="match status" value="1"/>
</dbReference>
<dbReference type="GO" id="GO:0032259">
    <property type="term" value="P:methylation"/>
    <property type="evidence" value="ECO:0007669"/>
    <property type="project" value="UniProtKB-KW"/>
</dbReference>
<keyword evidence="2 8" id="KW-0963">Cytoplasm</keyword>
<dbReference type="InterPro" id="IPR036217">
    <property type="entry name" value="MethylDNA_cys_MeTrfase_DNAb"/>
</dbReference>
<evidence type="ECO:0000259" key="9">
    <source>
        <dbReference type="Pfam" id="PF01035"/>
    </source>
</evidence>
<organism evidence="11 12">
    <name type="scientific">Hydrogenophaga laconesensis</name>
    <dbReference type="NCBI Taxonomy" id="1805971"/>
    <lineage>
        <taxon>Bacteria</taxon>
        <taxon>Pseudomonadati</taxon>
        <taxon>Pseudomonadota</taxon>
        <taxon>Betaproteobacteria</taxon>
        <taxon>Burkholderiales</taxon>
        <taxon>Comamonadaceae</taxon>
        <taxon>Hydrogenophaga</taxon>
    </lineage>
</organism>
<evidence type="ECO:0000259" key="10">
    <source>
        <dbReference type="Pfam" id="PF02870"/>
    </source>
</evidence>
<keyword evidence="5 8" id="KW-0227">DNA damage</keyword>
<dbReference type="InterPro" id="IPR008332">
    <property type="entry name" value="MethylG_MeTrfase_N"/>
</dbReference>
<evidence type="ECO:0000256" key="6">
    <source>
        <dbReference type="ARBA" id="ARBA00023204"/>
    </source>
</evidence>
<comment type="catalytic activity">
    <reaction evidence="1 8">
        <text>a 4-O-methyl-thymidine in DNA + L-cysteinyl-[protein] = a thymidine in DNA + S-methyl-L-cysteinyl-[protein]</text>
        <dbReference type="Rhea" id="RHEA:53428"/>
        <dbReference type="Rhea" id="RHEA-COMP:10131"/>
        <dbReference type="Rhea" id="RHEA-COMP:10132"/>
        <dbReference type="Rhea" id="RHEA-COMP:13555"/>
        <dbReference type="Rhea" id="RHEA-COMP:13556"/>
        <dbReference type="ChEBI" id="CHEBI:29950"/>
        <dbReference type="ChEBI" id="CHEBI:82612"/>
        <dbReference type="ChEBI" id="CHEBI:137386"/>
        <dbReference type="ChEBI" id="CHEBI:137387"/>
        <dbReference type="EC" id="2.1.1.63"/>
    </reaction>
</comment>
<keyword evidence="6 8" id="KW-0234">DNA repair</keyword>
<evidence type="ECO:0000256" key="1">
    <source>
        <dbReference type="ARBA" id="ARBA00001286"/>
    </source>
</evidence>
<dbReference type="EC" id="2.1.1.63" evidence="8"/>
<feature type="domain" description="Methylated-DNA-[protein]-cysteine S-methyltransferase DNA binding" evidence="9">
    <location>
        <begin position="83"/>
        <end position="163"/>
    </location>
</feature>
<dbReference type="NCBIfam" id="TIGR00589">
    <property type="entry name" value="ogt"/>
    <property type="match status" value="1"/>
</dbReference>
<dbReference type="Gene3D" id="1.10.10.10">
    <property type="entry name" value="Winged helix-like DNA-binding domain superfamily/Winged helix DNA-binding domain"/>
    <property type="match status" value="1"/>
</dbReference>
<reference evidence="11 12" key="1">
    <citation type="submission" date="2023-07" db="EMBL/GenBank/DDBJ databases">
        <title>Sorghum-associated microbial communities from plants grown in Nebraska, USA.</title>
        <authorList>
            <person name="Schachtman D."/>
        </authorList>
    </citation>
    <scope>NUCLEOTIDE SEQUENCE [LARGE SCALE GENOMIC DNA]</scope>
    <source>
        <strain evidence="11 12">BE240</strain>
    </source>
</reference>
<dbReference type="PANTHER" id="PTHR10815:SF5">
    <property type="entry name" value="METHYLATED-DNA--PROTEIN-CYSTEINE METHYLTRANSFERASE"/>
    <property type="match status" value="1"/>
</dbReference>
<evidence type="ECO:0000256" key="4">
    <source>
        <dbReference type="ARBA" id="ARBA00022679"/>
    </source>
</evidence>